<name>D3UFL9_HELM1</name>
<organism evidence="2 3">
    <name type="scientific">Helicobacter mustelae (strain ATCC 43772 / CCUG 25715 / CIP 103759 / LMG 18044 / NCTC 12198 / R85-136P)</name>
    <name type="common">Campylobacter mustelae</name>
    <dbReference type="NCBI Taxonomy" id="679897"/>
    <lineage>
        <taxon>Bacteria</taxon>
        <taxon>Pseudomonadati</taxon>
        <taxon>Campylobacterota</taxon>
        <taxon>Epsilonproteobacteria</taxon>
        <taxon>Campylobacterales</taxon>
        <taxon>Helicobacteraceae</taxon>
        <taxon>Helicobacter</taxon>
    </lineage>
</organism>
<dbReference type="Pfam" id="PF01856">
    <property type="entry name" value="HP_OMP"/>
    <property type="match status" value="1"/>
</dbReference>
<gene>
    <name evidence="2" type="ordered locus">HMU00260</name>
</gene>
<protein>
    <submittedName>
        <fullName evidence="2">Putative outer membrane protein</fullName>
    </submittedName>
</protein>
<dbReference type="Proteomes" id="UP000001522">
    <property type="component" value="Chromosome"/>
</dbReference>
<evidence type="ECO:0000256" key="1">
    <source>
        <dbReference type="SAM" id="SignalP"/>
    </source>
</evidence>
<dbReference type="EMBL" id="FN555004">
    <property type="protein sequence ID" value="CBG39290.1"/>
    <property type="molecule type" value="Genomic_DNA"/>
</dbReference>
<dbReference type="RefSeq" id="WP_013022390.1">
    <property type="nucleotide sequence ID" value="NC_013949.1"/>
</dbReference>
<dbReference type="AlphaFoldDB" id="D3UFL9"/>
<feature type="signal peptide" evidence="1">
    <location>
        <begin position="1"/>
        <end position="20"/>
    </location>
</feature>
<dbReference type="KEGG" id="hms:HMU00260"/>
<keyword evidence="3" id="KW-1185">Reference proteome</keyword>
<evidence type="ECO:0000313" key="2">
    <source>
        <dbReference type="EMBL" id="CBG39290.1"/>
    </source>
</evidence>
<keyword evidence="1" id="KW-0732">Signal</keyword>
<dbReference type="HOGENOM" id="CLU_1388558_0_0_7"/>
<evidence type="ECO:0000313" key="3">
    <source>
        <dbReference type="Proteomes" id="UP000001522"/>
    </source>
</evidence>
<proteinExistence type="predicted"/>
<dbReference type="InterPro" id="IPR002718">
    <property type="entry name" value="OMP_Helicobacter"/>
</dbReference>
<feature type="chain" id="PRO_5003051507" evidence="1">
    <location>
        <begin position="21"/>
        <end position="196"/>
    </location>
</feature>
<accession>D3UFL9</accession>
<reference evidence="2 3" key="1">
    <citation type="journal article" date="2010" name="BMC Genomics">
        <title>Comparative genomics and proteomics of Helicobacter mustelae, an ulcerogenic and carcinogenic gastric pathogen.</title>
        <authorList>
            <person name="O'Toole P.W."/>
            <person name="Snelling W.J."/>
            <person name="Canchaya C."/>
            <person name="Forde B.M."/>
            <person name="Hardie K.R."/>
            <person name="Josenhans C."/>
            <person name="Graham R.L.J."/>
            <person name="McMullan G."/>
            <person name="Parkhill J."/>
            <person name="Belda E."/>
            <person name="Bentley S.D."/>
        </authorList>
    </citation>
    <scope>NUCLEOTIDE SEQUENCE [LARGE SCALE GENOMIC DNA]</scope>
    <source>
        <strain evidence="3">ATCC 43772 / LMG 18044 / NCTC 12198 / 12198</strain>
    </source>
</reference>
<dbReference type="STRING" id="679897.HMU00260"/>
<sequence>MKKILLSLLLFLGMMHLAHARFFIGSNGGFGFGFGTKSIQNLVYSSELGYQFFFEPKERVGMRVFGQLGYNNLLTSDSVIATTQPALGLDMLFEGTKEDHFFAFGVFGGIQAGINSALPMSRKALARLAGLSPSDPVPLYRLNFLIKGRIGMSFIFVEHHRVEFFALIPIAPRSINAKRDYIPQTYNFMMGYKFVF</sequence>